<reference evidence="4" key="1">
    <citation type="submission" date="2021-04" db="EMBL/GenBank/DDBJ databases">
        <title>Genome based classification of Actinospica acidithermotolerans sp. nov., an actinobacterium isolated from an Indonesian hot spring.</title>
        <authorList>
            <person name="Kusuma A.B."/>
            <person name="Putra K.E."/>
            <person name="Nafisah S."/>
            <person name="Loh J."/>
            <person name="Nouioui I."/>
            <person name="Goodfellow M."/>
        </authorList>
    </citation>
    <scope>NUCLEOTIDE SEQUENCE</scope>
    <source>
        <strain evidence="4">MGRD01-02</strain>
    </source>
</reference>
<dbReference type="PROSITE" id="PS51257">
    <property type="entry name" value="PROKAR_LIPOPROTEIN"/>
    <property type="match status" value="1"/>
</dbReference>
<dbReference type="RefSeq" id="WP_212519948.1">
    <property type="nucleotide sequence ID" value="NZ_JAGSOH010000066.1"/>
</dbReference>
<dbReference type="EMBL" id="JAGSOH010000066">
    <property type="protein sequence ID" value="MBR7828814.1"/>
    <property type="molecule type" value="Genomic_DNA"/>
</dbReference>
<keyword evidence="5" id="KW-1185">Reference proteome</keyword>
<evidence type="ECO:0000313" key="4">
    <source>
        <dbReference type="EMBL" id="MBR7828814.1"/>
    </source>
</evidence>
<dbReference type="AlphaFoldDB" id="A0A941EJM1"/>
<evidence type="ECO:0000256" key="1">
    <source>
        <dbReference type="ARBA" id="ARBA00022801"/>
    </source>
</evidence>
<evidence type="ECO:0000256" key="3">
    <source>
        <dbReference type="SAM" id="SignalP"/>
    </source>
</evidence>
<protein>
    <submittedName>
        <fullName evidence="4">Acid phosphatase</fullName>
    </submittedName>
</protein>
<keyword evidence="2" id="KW-0843">Virulence</keyword>
<gene>
    <name evidence="4" type="ORF">KDK95_21070</name>
</gene>
<organism evidence="4 5">
    <name type="scientific">Actinospica acidithermotolerans</name>
    <dbReference type="NCBI Taxonomy" id="2828514"/>
    <lineage>
        <taxon>Bacteria</taxon>
        <taxon>Bacillati</taxon>
        <taxon>Actinomycetota</taxon>
        <taxon>Actinomycetes</taxon>
        <taxon>Catenulisporales</taxon>
        <taxon>Actinospicaceae</taxon>
        <taxon>Actinospica</taxon>
    </lineage>
</organism>
<dbReference type="GO" id="GO:0042578">
    <property type="term" value="F:phosphoric ester hydrolase activity"/>
    <property type="evidence" value="ECO:0007669"/>
    <property type="project" value="UniProtKB-ARBA"/>
</dbReference>
<comment type="caution">
    <text evidence="4">The sequence shown here is derived from an EMBL/GenBank/DDBJ whole genome shotgun (WGS) entry which is preliminary data.</text>
</comment>
<accession>A0A941EJM1</accession>
<dbReference type="InterPro" id="IPR017850">
    <property type="entry name" value="Alkaline_phosphatase_core_sf"/>
</dbReference>
<dbReference type="InterPro" id="IPR007312">
    <property type="entry name" value="Phosphoesterase"/>
</dbReference>
<dbReference type="PANTHER" id="PTHR31956">
    <property type="entry name" value="NON-SPECIFIC PHOSPHOLIPASE C4-RELATED"/>
    <property type="match status" value="1"/>
</dbReference>
<dbReference type="Pfam" id="PF04185">
    <property type="entry name" value="Phosphoesterase"/>
    <property type="match status" value="1"/>
</dbReference>
<sequence length="308" mass="32293">MRTPTASRVIEAAALAAGLALATASCTSTTQAAGTPGTGTPAATARTTARTTVADVALPRPGHVVVVMMENHSYSDIIGNPDAPYINALAAQGASFSRSYAVTHPSEPNYLALFSGSTTGLDDDSCPHTYTGPNLASELAAAGLTFTGYSESMPSDGYTGCSAGEYARKHNPWVNFTNVPSADNRTFAAFPSDYAKLPTVAFVVPNLNNDMHDGTIAQGDAWLKANINGYAQWAKTHDSELVVTWDEDDNSSANQIPTIIVGAHVRPGTYDEQITHYSLLRTIEGFYRLPPAAESAGAAPISDVFGVS</sequence>
<evidence type="ECO:0000313" key="5">
    <source>
        <dbReference type="Proteomes" id="UP000676325"/>
    </source>
</evidence>
<dbReference type="SUPFAM" id="SSF53649">
    <property type="entry name" value="Alkaline phosphatase-like"/>
    <property type="match status" value="1"/>
</dbReference>
<dbReference type="Proteomes" id="UP000676325">
    <property type="component" value="Unassembled WGS sequence"/>
</dbReference>
<feature type="signal peptide" evidence="3">
    <location>
        <begin position="1"/>
        <end position="32"/>
    </location>
</feature>
<keyword evidence="1" id="KW-0378">Hydrolase</keyword>
<keyword evidence="3" id="KW-0732">Signal</keyword>
<name>A0A941EJM1_9ACTN</name>
<proteinExistence type="predicted"/>
<dbReference type="Gene3D" id="3.40.720.10">
    <property type="entry name" value="Alkaline Phosphatase, subunit A"/>
    <property type="match status" value="1"/>
</dbReference>
<feature type="chain" id="PRO_5037511478" evidence="3">
    <location>
        <begin position="33"/>
        <end position="308"/>
    </location>
</feature>
<evidence type="ECO:0000256" key="2">
    <source>
        <dbReference type="ARBA" id="ARBA00023026"/>
    </source>
</evidence>
<dbReference type="PANTHER" id="PTHR31956:SF1">
    <property type="entry name" value="NON-SPECIFIC PHOSPHOLIPASE C1"/>
    <property type="match status" value="1"/>
</dbReference>